<comment type="caution">
    <text evidence="3">The sequence shown here is derived from an EMBL/GenBank/DDBJ whole genome shotgun (WGS) entry which is preliminary data.</text>
</comment>
<reference evidence="3 4" key="1">
    <citation type="submission" date="2016-02" db="EMBL/GenBank/DDBJ databases">
        <title>Ulvibacter sp. LPB0005, isolated from Thais luteostoma.</title>
        <authorList>
            <person name="Shin S.-K."/>
            <person name="Yi H."/>
        </authorList>
    </citation>
    <scope>NUCLEOTIDE SEQUENCE [LARGE SCALE GENOMIC DNA]</scope>
    <source>
        <strain evidence="3 4">LPB0005</strain>
    </source>
</reference>
<evidence type="ECO:0000256" key="2">
    <source>
        <dbReference type="SAM" id="SignalP"/>
    </source>
</evidence>
<organism evidence="3 4">
    <name type="scientific">Cochleicola gelatinilyticus</name>
    <dbReference type="NCBI Taxonomy" id="1763537"/>
    <lineage>
        <taxon>Bacteria</taxon>
        <taxon>Pseudomonadati</taxon>
        <taxon>Bacteroidota</taxon>
        <taxon>Flavobacteriia</taxon>
        <taxon>Flavobacteriales</taxon>
        <taxon>Flavobacteriaceae</taxon>
        <taxon>Cochleicola</taxon>
    </lineage>
</organism>
<protein>
    <submittedName>
        <fullName evidence="3">Uncharacterized protein</fullName>
    </submittedName>
</protein>
<feature type="region of interest" description="Disordered" evidence="1">
    <location>
        <begin position="24"/>
        <end position="45"/>
    </location>
</feature>
<feature type="signal peptide" evidence="2">
    <location>
        <begin position="1"/>
        <end position="17"/>
    </location>
</feature>
<proteinExistence type="predicted"/>
<evidence type="ECO:0000256" key="1">
    <source>
        <dbReference type="SAM" id="MobiDB-lite"/>
    </source>
</evidence>
<dbReference type="EMBL" id="LRXL01000037">
    <property type="protein sequence ID" value="OAB78833.1"/>
    <property type="molecule type" value="Genomic_DNA"/>
</dbReference>
<gene>
    <name evidence="3" type="ORF">ULVI_09640</name>
</gene>
<evidence type="ECO:0000313" key="3">
    <source>
        <dbReference type="EMBL" id="OAB78833.1"/>
    </source>
</evidence>
<dbReference type="AlphaFoldDB" id="A0A167HPQ0"/>
<evidence type="ECO:0000313" key="4">
    <source>
        <dbReference type="Proteomes" id="UP000077013"/>
    </source>
</evidence>
<feature type="compositionally biased region" description="Polar residues" evidence="1">
    <location>
        <begin position="33"/>
        <end position="45"/>
    </location>
</feature>
<dbReference type="Proteomes" id="UP000077013">
    <property type="component" value="Unassembled WGS sequence"/>
</dbReference>
<dbReference type="RefSeq" id="WP_068592214.1">
    <property type="nucleotide sequence ID" value="NZ_LRXL01000037.1"/>
</dbReference>
<accession>A0A167HPQ0</accession>
<keyword evidence="2" id="KW-0732">Signal</keyword>
<feature type="chain" id="PRO_5007887722" evidence="2">
    <location>
        <begin position="18"/>
        <end position="301"/>
    </location>
</feature>
<name>A0A167HPQ0_9FLAO</name>
<keyword evidence="4" id="KW-1185">Reference proteome</keyword>
<sequence length="301" mass="33809">MKLTITFLLLFPILCMAQNKSKISDAKEDKSQRNSNTISVNTNSPTSSDTNIVTLEISGILDSKDVIITGPIGWETNINEFRQGADRVMRVKGGTTMELPFIFETSNPDNIRAIQKWYAMKDTRQKPTPKNMVISVANSNGKIITNYKLFSYIPTQIRTKNEGRTSFTFESSKEPDLKLAVDIPDDFGSASLYSSTKNKLVEISGVTHSNFKPVVEIDYSEKIITLEMSIREGKGLTTFVKNSANGISDQRVMKISQLSRNGAQVVSSESFTEILPFKYELFFESDLSIKARTSFRYVDKK</sequence>